<keyword evidence="1" id="KW-0812">Transmembrane</keyword>
<reference evidence="2 3" key="1">
    <citation type="submission" date="2017-08" db="EMBL/GenBank/DDBJ databases">
        <title>Infants hospitalized years apart are colonized by the same room-sourced microbial strains.</title>
        <authorList>
            <person name="Brooks B."/>
            <person name="Olm M.R."/>
            <person name="Firek B.A."/>
            <person name="Baker R."/>
            <person name="Thomas B.C."/>
            <person name="Morowitz M.J."/>
            <person name="Banfield J.F."/>
        </authorList>
    </citation>
    <scope>NUCLEOTIDE SEQUENCE [LARGE SCALE GENOMIC DNA]</scope>
    <source>
        <strain evidence="2">S2_012_000_R2_81</strain>
    </source>
</reference>
<keyword evidence="1" id="KW-0472">Membrane</keyword>
<name>A0A2W5DLW8_9BURK</name>
<proteinExistence type="predicted"/>
<gene>
    <name evidence="2" type="ORF">DI603_17355</name>
</gene>
<dbReference type="AlphaFoldDB" id="A0A2W5DLW8"/>
<dbReference type="EMBL" id="QFOD01000018">
    <property type="protein sequence ID" value="PZP29430.1"/>
    <property type="molecule type" value="Genomic_DNA"/>
</dbReference>
<dbReference type="Proteomes" id="UP000249633">
    <property type="component" value="Unassembled WGS sequence"/>
</dbReference>
<comment type="caution">
    <text evidence="2">The sequence shown here is derived from an EMBL/GenBank/DDBJ whole genome shotgun (WGS) entry which is preliminary data.</text>
</comment>
<evidence type="ECO:0000313" key="2">
    <source>
        <dbReference type="EMBL" id="PZP29430.1"/>
    </source>
</evidence>
<feature type="transmembrane region" description="Helical" evidence="1">
    <location>
        <begin position="73"/>
        <end position="93"/>
    </location>
</feature>
<accession>A0A2W5DLW8</accession>
<evidence type="ECO:0000313" key="3">
    <source>
        <dbReference type="Proteomes" id="UP000249633"/>
    </source>
</evidence>
<keyword evidence="1" id="KW-1133">Transmembrane helix</keyword>
<feature type="transmembrane region" description="Helical" evidence="1">
    <location>
        <begin position="47"/>
        <end position="67"/>
    </location>
</feature>
<evidence type="ECO:0000256" key="1">
    <source>
        <dbReference type="SAM" id="Phobius"/>
    </source>
</evidence>
<protein>
    <submittedName>
        <fullName evidence="2">Uncharacterized protein</fullName>
    </submittedName>
</protein>
<organism evidence="2 3">
    <name type="scientific">Roseateles depolymerans</name>
    <dbReference type="NCBI Taxonomy" id="76731"/>
    <lineage>
        <taxon>Bacteria</taxon>
        <taxon>Pseudomonadati</taxon>
        <taxon>Pseudomonadota</taxon>
        <taxon>Betaproteobacteria</taxon>
        <taxon>Burkholderiales</taxon>
        <taxon>Sphaerotilaceae</taxon>
        <taxon>Roseateles</taxon>
    </lineage>
</organism>
<sequence length="116" mass="12151">MAIALKSCPHCHGRHLSLMAVLRSDPRRPLRCAACGEFSCLPRRARVLCALWPEVAALAALAGLGVFDAALLFPAALAVALALCALTVGAWPLQALPAADSKVSFRRPSVLVAGRP</sequence>